<protein>
    <recommendedName>
        <fullName evidence="4">Integral membrane protein</fullName>
    </recommendedName>
</protein>
<sequence length="134" mass="14238">MAHLSSSPILRLLSTIFATIFIGFGINAILQPASALSFFEWEYPTPDSSKRIIDGLLLLYGVRDIFMGLAIYVAAWYGDRRTLGGIVVCASVVAGADGWVCRVVNGVGGGEWGHWGYAPVVFGVGVLCLGVLDG</sequence>
<keyword evidence="1" id="KW-0472">Membrane</keyword>
<evidence type="ECO:0000313" key="3">
    <source>
        <dbReference type="Proteomes" id="UP001345013"/>
    </source>
</evidence>
<dbReference type="EMBL" id="JAVRRG010000002">
    <property type="protein sequence ID" value="KAK5102271.1"/>
    <property type="molecule type" value="Genomic_DNA"/>
</dbReference>
<accession>A0ABR0KPB0</accession>
<keyword evidence="1" id="KW-0812">Transmembrane</keyword>
<gene>
    <name evidence="2" type="ORF">LTR24_000181</name>
</gene>
<dbReference type="Proteomes" id="UP001345013">
    <property type="component" value="Unassembled WGS sequence"/>
</dbReference>
<feature type="transmembrane region" description="Helical" evidence="1">
    <location>
        <begin position="12"/>
        <end position="32"/>
    </location>
</feature>
<reference evidence="2 3" key="1">
    <citation type="submission" date="2023-08" db="EMBL/GenBank/DDBJ databases">
        <title>Black Yeasts Isolated from many extreme environments.</title>
        <authorList>
            <person name="Coleine C."/>
            <person name="Stajich J.E."/>
            <person name="Selbmann L."/>
        </authorList>
    </citation>
    <scope>NUCLEOTIDE SEQUENCE [LARGE SCALE GENOMIC DNA]</scope>
    <source>
        <strain evidence="2 3">CCFEE 5885</strain>
    </source>
</reference>
<evidence type="ECO:0008006" key="4">
    <source>
        <dbReference type="Google" id="ProtNLM"/>
    </source>
</evidence>
<feature type="transmembrane region" description="Helical" evidence="1">
    <location>
        <begin position="82"/>
        <end position="100"/>
    </location>
</feature>
<keyword evidence="3" id="KW-1185">Reference proteome</keyword>
<name>A0ABR0KPB0_9EURO</name>
<keyword evidence="1" id="KW-1133">Transmembrane helix</keyword>
<dbReference type="Pfam" id="PF14087">
    <property type="entry name" value="DUF4267"/>
    <property type="match status" value="1"/>
</dbReference>
<dbReference type="InterPro" id="IPR025363">
    <property type="entry name" value="DUF4267"/>
</dbReference>
<proteinExistence type="predicted"/>
<comment type="caution">
    <text evidence="2">The sequence shown here is derived from an EMBL/GenBank/DDBJ whole genome shotgun (WGS) entry which is preliminary data.</text>
</comment>
<evidence type="ECO:0000313" key="2">
    <source>
        <dbReference type="EMBL" id="KAK5102271.1"/>
    </source>
</evidence>
<feature type="transmembrane region" description="Helical" evidence="1">
    <location>
        <begin position="112"/>
        <end position="132"/>
    </location>
</feature>
<organism evidence="2 3">
    <name type="scientific">Lithohypha guttulata</name>
    <dbReference type="NCBI Taxonomy" id="1690604"/>
    <lineage>
        <taxon>Eukaryota</taxon>
        <taxon>Fungi</taxon>
        <taxon>Dikarya</taxon>
        <taxon>Ascomycota</taxon>
        <taxon>Pezizomycotina</taxon>
        <taxon>Eurotiomycetes</taxon>
        <taxon>Chaetothyriomycetidae</taxon>
        <taxon>Chaetothyriales</taxon>
        <taxon>Trichomeriaceae</taxon>
        <taxon>Lithohypha</taxon>
    </lineage>
</organism>
<evidence type="ECO:0000256" key="1">
    <source>
        <dbReference type="SAM" id="Phobius"/>
    </source>
</evidence>
<feature type="transmembrane region" description="Helical" evidence="1">
    <location>
        <begin position="52"/>
        <end position="75"/>
    </location>
</feature>